<comment type="caution">
    <text evidence="3">The sequence shown here is derived from an EMBL/GenBank/DDBJ whole genome shotgun (WGS) entry which is preliminary data.</text>
</comment>
<dbReference type="Gene3D" id="1.20.1070.10">
    <property type="entry name" value="Rhodopsin 7-helix transmembrane proteins"/>
    <property type="match status" value="1"/>
</dbReference>
<keyword evidence="2" id="KW-1133">Transmembrane helix</keyword>
<feature type="transmembrane region" description="Helical" evidence="2">
    <location>
        <begin position="198"/>
        <end position="219"/>
    </location>
</feature>
<feature type="transmembrane region" description="Helical" evidence="2">
    <location>
        <begin position="272"/>
        <end position="291"/>
    </location>
</feature>
<keyword evidence="2" id="KW-0472">Membrane</keyword>
<sequence>MNNYFIYGSLEDTPKYSCRNATPEPRNPNLPLGVFYIVTGFVVQLAYLASLLGIGRKENIQYPAYKLMFALAIFDLMNIFDCGYWMGYFTIYGFHFCDRPTEIYLTGLYCELFYNSASLTSVSLLFNRLLDVAECRYRDLLFKGKSIYLFILVPFAIGLYFAGFEHPVVFNPDYGTFIFVPLIPGNMDHEYNFDRQTWLNMFVCVSLGTFSCLIYVIQWRKEKLMSIKMGSYRKQVLRQAILVSFFVFTSSLIWTMLVFIPPGAFAMAMMHIGHISWMLMHSTPALIYLSFNETIRSNVRRLSRMAPTSRICHTSTGGAGGPEIPAPNGPAMPA</sequence>
<dbReference type="AlphaFoldDB" id="A0AA36C8H8"/>
<feature type="transmembrane region" description="Helical" evidence="2">
    <location>
        <begin position="103"/>
        <end position="126"/>
    </location>
</feature>
<evidence type="ECO:0000256" key="2">
    <source>
        <dbReference type="SAM" id="Phobius"/>
    </source>
</evidence>
<dbReference type="Pfam" id="PF10321">
    <property type="entry name" value="7TM_GPCR_Srt"/>
    <property type="match status" value="1"/>
</dbReference>
<accession>A0AA36C8H8</accession>
<organism evidence="3 4">
    <name type="scientific">Mesorhabditis spiculigera</name>
    <dbReference type="NCBI Taxonomy" id="96644"/>
    <lineage>
        <taxon>Eukaryota</taxon>
        <taxon>Metazoa</taxon>
        <taxon>Ecdysozoa</taxon>
        <taxon>Nematoda</taxon>
        <taxon>Chromadorea</taxon>
        <taxon>Rhabditida</taxon>
        <taxon>Rhabditina</taxon>
        <taxon>Rhabditomorpha</taxon>
        <taxon>Rhabditoidea</taxon>
        <taxon>Rhabditidae</taxon>
        <taxon>Mesorhabditinae</taxon>
        <taxon>Mesorhabditis</taxon>
    </lineage>
</organism>
<proteinExistence type="predicted"/>
<dbReference type="PANTHER" id="PTHR23021">
    <property type="entry name" value="SERPENTINE RECEPTOR, CLASS T"/>
    <property type="match status" value="1"/>
</dbReference>
<evidence type="ECO:0000313" key="4">
    <source>
        <dbReference type="Proteomes" id="UP001177023"/>
    </source>
</evidence>
<feature type="transmembrane region" description="Helical" evidence="2">
    <location>
        <begin position="33"/>
        <end position="55"/>
    </location>
</feature>
<feature type="transmembrane region" description="Helical" evidence="2">
    <location>
        <begin position="67"/>
        <end position="91"/>
    </location>
</feature>
<feature type="compositionally biased region" description="Pro residues" evidence="1">
    <location>
        <begin position="324"/>
        <end position="334"/>
    </location>
</feature>
<reference evidence="3" key="1">
    <citation type="submission" date="2023-06" db="EMBL/GenBank/DDBJ databases">
        <authorList>
            <person name="Delattre M."/>
        </authorList>
    </citation>
    <scope>NUCLEOTIDE SEQUENCE</scope>
    <source>
        <strain evidence="3">AF72</strain>
    </source>
</reference>
<dbReference type="EMBL" id="CATQJA010000856">
    <property type="protein sequence ID" value="CAJ0564316.1"/>
    <property type="molecule type" value="Genomic_DNA"/>
</dbReference>
<feature type="non-terminal residue" evidence="3">
    <location>
        <position position="1"/>
    </location>
</feature>
<gene>
    <name evidence="3" type="ORF">MSPICULIGERA_LOCUS2998</name>
</gene>
<feature type="region of interest" description="Disordered" evidence="1">
    <location>
        <begin position="312"/>
        <end position="334"/>
    </location>
</feature>
<name>A0AA36C8H8_9BILA</name>
<protein>
    <submittedName>
        <fullName evidence="3">Uncharacterized protein</fullName>
    </submittedName>
</protein>
<dbReference type="SUPFAM" id="SSF81321">
    <property type="entry name" value="Family A G protein-coupled receptor-like"/>
    <property type="match status" value="1"/>
</dbReference>
<evidence type="ECO:0000256" key="1">
    <source>
        <dbReference type="SAM" id="MobiDB-lite"/>
    </source>
</evidence>
<dbReference type="Proteomes" id="UP001177023">
    <property type="component" value="Unassembled WGS sequence"/>
</dbReference>
<dbReference type="PANTHER" id="PTHR23021:SF11">
    <property type="entry name" value="SERPENTINE RECEPTOR, CLASS T"/>
    <property type="match status" value="1"/>
</dbReference>
<feature type="transmembrane region" description="Helical" evidence="2">
    <location>
        <begin position="240"/>
        <end position="260"/>
    </location>
</feature>
<dbReference type="InterPro" id="IPR019425">
    <property type="entry name" value="7TM_GPCR_serpentine_rcpt_Srt"/>
</dbReference>
<keyword evidence="4" id="KW-1185">Reference proteome</keyword>
<feature type="transmembrane region" description="Helical" evidence="2">
    <location>
        <begin position="147"/>
        <end position="164"/>
    </location>
</feature>
<evidence type="ECO:0000313" key="3">
    <source>
        <dbReference type="EMBL" id="CAJ0564316.1"/>
    </source>
</evidence>
<keyword evidence="2" id="KW-0812">Transmembrane</keyword>